<evidence type="ECO:0000256" key="1">
    <source>
        <dbReference type="ARBA" id="ARBA00010641"/>
    </source>
</evidence>
<keyword evidence="3" id="KW-0731">Sigma factor</keyword>
<evidence type="ECO:0000256" key="3">
    <source>
        <dbReference type="ARBA" id="ARBA00023082"/>
    </source>
</evidence>
<dbReference type="InterPro" id="IPR036388">
    <property type="entry name" value="WH-like_DNA-bd_sf"/>
</dbReference>
<dbReference type="PANTHER" id="PTHR43133:SF51">
    <property type="entry name" value="RNA POLYMERASE SIGMA FACTOR"/>
    <property type="match status" value="1"/>
</dbReference>
<protein>
    <submittedName>
        <fullName evidence="7">RNA polymerase ECF-type sigma factor</fullName>
    </submittedName>
</protein>
<dbReference type="CDD" id="cd06171">
    <property type="entry name" value="Sigma70_r4"/>
    <property type="match status" value="1"/>
</dbReference>
<dbReference type="Pfam" id="PF04542">
    <property type="entry name" value="Sigma70_r2"/>
    <property type="match status" value="1"/>
</dbReference>
<dbReference type="SUPFAM" id="SSF88659">
    <property type="entry name" value="Sigma3 and sigma4 domains of RNA polymerase sigma factors"/>
    <property type="match status" value="1"/>
</dbReference>
<keyword evidence="2" id="KW-0805">Transcription regulation</keyword>
<dbReference type="InterPro" id="IPR013324">
    <property type="entry name" value="RNA_pol_sigma_r3/r4-like"/>
</dbReference>
<evidence type="ECO:0000259" key="6">
    <source>
        <dbReference type="Pfam" id="PF08281"/>
    </source>
</evidence>
<dbReference type="SUPFAM" id="SSF88946">
    <property type="entry name" value="Sigma2 domain of RNA polymerase sigma factors"/>
    <property type="match status" value="1"/>
</dbReference>
<name>A0A3B0VLZ0_9ZZZZ</name>
<dbReference type="GO" id="GO:0006352">
    <property type="term" value="P:DNA-templated transcription initiation"/>
    <property type="evidence" value="ECO:0007669"/>
    <property type="project" value="InterPro"/>
</dbReference>
<dbReference type="InterPro" id="IPR014284">
    <property type="entry name" value="RNA_pol_sigma-70_dom"/>
</dbReference>
<dbReference type="PANTHER" id="PTHR43133">
    <property type="entry name" value="RNA POLYMERASE ECF-TYPE SIGMA FACTO"/>
    <property type="match status" value="1"/>
</dbReference>
<dbReference type="GO" id="GO:0016987">
    <property type="term" value="F:sigma factor activity"/>
    <property type="evidence" value="ECO:0007669"/>
    <property type="project" value="UniProtKB-KW"/>
</dbReference>
<dbReference type="AlphaFoldDB" id="A0A3B0VLZ0"/>
<dbReference type="InterPro" id="IPR013249">
    <property type="entry name" value="RNA_pol_sigma70_r4_t2"/>
</dbReference>
<comment type="similarity">
    <text evidence="1">Belongs to the sigma-70 factor family. ECF subfamily.</text>
</comment>
<dbReference type="Pfam" id="PF08281">
    <property type="entry name" value="Sigma70_r4_2"/>
    <property type="match status" value="1"/>
</dbReference>
<feature type="domain" description="RNA polymerase sigma-70 region 2" evidence="5">
    <location>
        <begin position="11"/>
        <end position="76"/>
    </location>
</feature>
<dbReference type="EMBL" id="UOEW01000225">
    <property type="protein sequence ID" value="VAW39377.1"/>
    <property type="molecule type" value="Genomic_DNA"/>
</dbReference>
<gene>
    <name evidence="7" type="ORF">MNBD_GAMMA01-428</name>
</gene>
<evidence type="ECO:0000313" key="7">
    <source>
        <dbReference type="EMBL" id="VAW39377.1"/>
    </source>
</evidence>
<sequence length="171" mass="19856">MKQKERKFDALIGHLSDDLYRFAFWLCKNDALAKDLVQETYLRAWRALDSLKNEKAAKSWVFTILRREFARLFERKTPPISSLDDLEFDIEDTKWVAPDTQVEIDIIRNAILKLDKKYAEPLMLQVVVGFSCEEISQQLGISKSAVMTQLFRARSKLKTALTRESKIGKVL</sequence>
<dbReference type="NCBIfam" id="TIGR02937">
    <property type="entry name" value="sigma70-ECF"/>
    <property type="match status" value="1"/>
</dbReference>
<dbReference type="GO" id="GO:0003677">
    <property type="term" value="F:DNA binding"/>
    <property type="evidence" value="ECO:0007669"/>
    <property type="project" value="InterPro"/>
</dbReference>
<keyword evidence="4" id="KW-0804">Transcription</keyword>
<evidence type="ECO:0000256" key="2">
    <source>
        <dbReference type="ARBA" id="ARBA00023015"/>
    </source>
</evidence>
<dbReference type="NCBIfam" id="NF009170">
    <property type="entry name" value="PRK12517.1"/>
    <property type="match status" value="1"/>
</dbReference>
<accession>A0A3B0VLZ0</accession>
<dbReference type="Gene3D" id="1.10.10.10">
    <property type="entry name" value="Winged helix-like DNA-binding domain superfamily/Winged helix DNA-binding domain"/>
    <property type="match status" value="1"/>
</dbReference>
<evidence type="ECO:0000256" key="4">
    <source>
        <dbReference type="ARBA" id="ARBA00023163"/>
    </source>
</evidence>
<proteinExistence type="inferred from homology"/>
<reference evidence="7" key="1">
    <citation type="submission" date="2018-06" db="EMBL/GenBank/DDBJ databases">
        <authorList>
            <person name="Zhirakovskaya E."/>
        </authorList>
    </citation>
    <scope>NUCLEOTIDE SEQUENCE</scope>
</reference>
<dbReference type="InterPro" id="IPR013325">
    <property type="entry name" value="RNA_pol_sigma_r2"/>
</dbReference>
<dbReference type="InterPro" id="IPR007627">
    <property type="entry name" value="RNA_pol_sigma70_r2"/>
</dbReference>
<dbReference type="Gene3D" id="1.10.1740.10">
    <property type="match status" value="1"/>
</dbReference>
<evidence type="ECO:0000259" key="5">
    <source>
        <dbReference type="Pfam" id="PF04542"/>
    </source>
</evidence>
<feature type="domain" description="RNA polymerase sigma factor 70 region 4 type 2" evidence="6">
    <location>
        <begin position="105"/>
        <end position="157"/>
    </location>
</feature>
<dbReference type="InterPro" id="IPR039425">
    <property type="entry name" value="RNA_pol_sigma-70-like"/>
</dbReference>
<organism evidence="7">
    <name type="scientific">hydrothermal vent metagenome</name>
    <dbReference type="NCBI Taxonomy" id="652676"/>
    <lineage>
        <taxon>unclassified sequences</taxon>
        <taxon>metagenomes</taxon>
        <taxon>ecological metagenomes</taxon>
    </lineage>
</organism>